<proteinExistence type="predicted"/>
<evidence type="ECO:0000313" key="2">
    <source>
        <dbReference type="Proteomes" id="UP000324222"/>
    </source>
</evidence>
<reference evidence="1 2" key="1">
    <citation type="submission" date="2019-05" db="EMBL/GenBank/DDBJ databases">
        <title>Another draft genome of Portunus trituberculatus and its Hox gene families provides insights of decapod evolution.</title>
        <authorList>
            <person name="Jeong J.-H."/>
            <person name="Song I."/>
            <person name="Kim S."/>
            <person name="Choi T."/>
            <person name="Kim D."/>
            <person name="Ryu S."/>
            <person name="Kim W."/>
        </authorList>
    </citation>
    <scope>NUCLEOTIDE SEQUENCE [LARGE SCALE GENOMIC DNA]</scope>
    <source>
        <tissue evidence="1">Muscle</tissue>
    </source>
</reference>
<protein>
    <submittedName>
        <fullName evidence="1">Uncharacterized protein</fullName>
    </submittedName>
</protein>
<name>A0A5B7K6I7_PORTR</name>
<dbReference type="AlphaFoldDB" id="A0A5B7K6I7"/>
<evidence type="ECO:0000313" key="1">
    <source>
        <dbReference type="EMBL" id="MPD00275.1"/>
    </source>
</evidence>
<sequence>MKAPTASFILPFTLPRARPFLWTAGEIRHNLSPVRCCVSKGHGGKRKKTGKSDTLVRPEEAEILVTVVVVVEVEAARGIYQPRGDRDRVYVYTARLQWGRCSSSVATCMRQSPTQPHGTAGRREAVSTSIGYDFYVTPWRTLIRKRRETVTA</sequence>
<gene>
    <name evidence="1" type="ORF">E2C01_095736</name>
</gene>
<dbReference type="EMBL" id="VSRR010122184">
    <property type="protein sequence ID" value="MPD00275.1"/>
    <property type="molecule type" value="Genomic_DNA"/>
</dbReference>
<organism evidence="1 2">
    <name type="scientific">Portunus trituberculatus</name>
    <name type="common">Swimming crab</name>
    <name type="synonym">Neptunus trituberculatus</name>
    <dbReference type="NCBI Taxonomy" id="210409"/>
    <lineage>
        <taxon>Eukaryota</taxon>
        <taxon>Metazoa</taxon>
        <taxon>Ecdysozoa</taxon>
        <taxon>Arthropoda</taxon>
        <taxon>Crustacea</taxon>
        <taxon>Multicrustacea</taxon>
        <taxon>Malacostraca</taxon>
        <taxon>Eumalacostraca</taxon>
        <taxon>Eucarida</taxon>
        <taxon>Decapoda</taxon>
        <taxon>Pleocyemata</taxon>
        <taxon>Brachyura</taxon>
        <taxon>Eubrachyura</taxon>
        <taxon>Portunoidea</taxon>
        <taxon>Portunidae</taxon>
        <taxon>Portuninae</taxon>
        <taxon>Portunus</taxon>
    </lineage>
</organism>
<accession>A0A5B7K6I7</accession>
<dbReference type="Proteomes" id="UP000324222">
    <property type="component" value="Unassembled WGS sequence"/>
</dbReference>
<keyword evidence="2" id="KW-1185">Reference proteome</keyword>
<comment type="caution">
    <text evidence="1">The sequence shown here is derived from an EMBL/GenBank/DDBJ whole genome shotgun (WGS) entry which is preliminary data.</text>
</comment>